<dbReference type="EMBL" id="BMAW01047021">
    <property type="protein sequence ID" value="GFS58629.1"/>
    <property type="molecule type" value="Genomic_DNA"/>
</dbReference>
<evidence type="ECO:0000313" key="1">
    <source>
        <dbReference type="EMBL" id="GFS58629.1"/>
    </source>
</evidence>
<protein>
    <submittedName>
        <fullName evidence="1">Uncharacterized protein</fullName>
    </submittedName>
</protein>
<organism evidence="1 2">
    <name type="scientific">Nephila pilipes</name>
    <name type="common">Giant wood spider</name>
    <name type="synonym">Nephila maculata</name>
    <dbReference type="NCBI Taxonomy" id="299642"/>
    <lineage>
        <taxon>Eukaryota</taxon>
        <taxon>Metazoa</taxon>
        <taxon>Ecdysozoa</taxon>
        <taxon>Arthropoda</taxon>
        <taxon>Chelicerata</taxon>
        <taxon>Arachnida</taxon>
        <taxon>Araneae</taxon>
        <taxon>Araneomorphae</taxon>
        <taxon>Entelegynae</taxon>
        <taxon>Araneoidea</taxon>
        <taxon>Nephilidae</taxon>
        <taxon>Nephila</taxon>
    </lineage>
</organism>
<proteinExistence type="predicted"/>
<comment type="caution">
    <text evidence="1">The sequence shown here is derived from an EMBL/GenBank/DDBJ whole genome shotgun (WGS) entry which is preliminary data.</text>
</comment>
<evidence type="ECO:0000313" key="2">
    <source>
        <dbReference type="Proteomes" id="UP000887013"/>
    </source>
</evidence>
<name>A0A8X6IUM5_NEPPI</name>
<dbReference type="AlphaFoldDB" id="A0A8X6IUM5"/>
<accession>A0A8X6IUM5</accession>
<sequence length="85" mass="9805">MAFRGLTSEKKNLHVLATELSLPVSDDLKVFQLKNLVTDSTKYEEEFVKYLLIIIMVGRQLSEQAVEYDRLAIQKKNTDFGVKKK</sequence>
<gene>
    <name evidence="1" type="ORF">NPIL_460041</name>
</gene>
<dbReference type="OrthoDB" id="6433986at2759"/>
<dbReference type="Proteomes" id="UP000887013">
    <property type="component" value="Unassembled WGS sequence"/>
</dbReference>
<reference evidence="1" key="1">
    <citation type="submission" date="2020-08" db="EMBL/GenBank/DDBJ databases">
        <title>Multicomponent nature underlies the extraordinary mechanical properties of spider dragline silk.</title>
        <authorList>
            <person name="Kono N."/>
            <person name="Nakamura H."/>
            <person name="Mori M."/>
            <person name="Yoshida Y."/>
            <person name="Ohtoshi R."/>
            <person name="Malay A.D."/>
            <person name="Moran D.A.P."/>
            <person name="Tomita M."/>
            <person name="Numata K."/>
            <person name="Arakawa K."/>
        </authorList>
    </citation>
    <scope>NUCLEOTIDE SEQUENCE</scope>
</reference>
<keyword evidence="2" id="KW-1185">Reference proteome</keyword>